<evidence type="ECO:0000256" key="3">
    <source>
        <dbReference type="PIRSR" id="PIRSR000915-2"/>
    </source>
</evidence>
<feature type="active site" description="Nucleophile" evidence="2">
    <location>
        <position position="29"/>
    </location>
</feature>
<comment type="similarity">
    <text evidence="1">Belongs to the HAD-like hydrolase superfamily.</text>
</comment>
<dbReference type="GO" id="GO:0016791">
    <property type="term" value="F:phosphatase activity"/>
    <property type="evidence" value="ECO:0007669"/>
    <property type="project" value="TreeGrafter"/>
</dbReference>
<dbReference type="GO" id="GO:0046872">
    <property type="term" value="F:metal ion binding"/>
    <property type="evidence" value="ECO:0007669"/>
    <property type="project" value="UniProtKB-KW"/>
</dbReference>
<dbReference type="Pfam" id="PF13242">
    <property type="entry name" value="Hydrolase_like"/>
    <property type="match status" value="1"/>
</dbReference>
<dbReference type="GO" id="GO:0005737">
    <property type="term" value="C:cytoplasm"/>
    <property type="evidence" value="ECO:0007669"/>
    <property type="project" value="TreeGrafter"/>
</dbReference>
<dbReference type="PANTHER" id="PTHR19288">
    <property type="entry name" value="4-NITROPHENYLPHOSPHATASE-RELATED"/>
    <property type="match status" value="1"/>
</dbReference>
<comment type="cofactor">
    <cofactor evidence="4">
        <name>Mg(2+)</name>
        <dbReference type="ChEBI" id="CHEBI:18420"/>
    </cofactor>
    <text evidence="4">Divalent metal ions. Mg(2+) is the most effective.</text>
</comment>
<dbReference type="InterPro" id="IPR036412">
    <property type="entry name" value="HAD-like_sf"/>
</dbReference>
<dbReference type="PIRSF" id="PIRSF000915">
    <property type="entry name" value="PGP-type_phosphatase"/>
    <property type="match status" value="1"/>
</dbReference>
<dbReference type="InterPro" id="IPR023214">
    <property type="entry name" value="HAD_sf"/>
</dbReference>
<keyword evidence="4" id="KW-0460">Magnesium</keyword>
<accession>R4WE63</accession>
<proteinExistence type="evidence at transcript level"/>
<feature type="binding site" evidence="4">
    <location>
        <position position="246"/>
    </location>
    <ligand>
        <name>Mg(2+)</name>
        <dbReference type="ChEBI" id="CHEBI:18420"/>
    </ligand>
</feature>
<dbReference type="Pfam" id="PF13344">
    <property type="entry name" value="Hydrolase_6"/>
    <property type="match status" value="1"/>
</dbReference>
<feature type="active site" description="Proton donor" evidence="2">
    <location>
        <position position="31"/>
    </location>
</feature>
<sequence length="303" mass="33637">MVKTPIYLKNLSPEEKIHFKNKYDYIFFDKDDTIELLNGSVIPGAAEALRGIATHDKKIHLFTDSCLATKEVLANTFGARYPEFKKENIITTTLVLIHYLKRIGFKKKIYAIGSEDGLVKELADAGFEVLSDTEIKKYDSVRQLAMSIRYDKDVGAVVVGADMNFSYMKLLKAVNYLRDKSVLLFTTQTTLVACLDPILPVSAALCTPITAITNREPICSGKSSEASVDFIKSLGYDLKKCLFVGDFPGTDIKIGNMCGMDTLLVLCGTTNKERLQAFIDQGDELVIPTYVTDSTADLRAFFS</sequence>
<dbReference type="SUPFAM" id="SSF56784">
    <property type="entry name" value="HAD-like"/>
    <property type="match status" value="1"/>
</dbReference>
<feature type="binding site" evidence="4">
    <location>
        <position position="29"/>
    </location>
    <ligand>
        <name>Mg(2+)</name>
        <dbReference type="ChEBI" id="CHEBI:18420"/>
    </ligand>
</feature>
<evidence type="ECO:0000256" key="1">
    <source>
        <dbReference type="PIRNR" id="PIRNR000915"/>
    </source>
</evidence>
<keyword evidence="1" id="KW-0378">Hydrolase</keyword>
<protein>
    <submittedName>
        <fullName evidence="5">4-nitrophenylphosphatase</fullName>
    </submittedName>
</protein>
<dbReference type="PANTHER" id="PTHR19288:SF4">
    <property type="entry name" value="RE04130P-RELATED"/>
    <property type="match status" value="1"/>
</dbReference>
<keyword evidence="4" id="KW-0479">Metal-binding</keyword>
<evidence type="ECO:0000256" key="4">
    <source>
        <dbReference type="PIRSR" id="PIRSR000915-3"/>
    </source>
</evidence>
<dbReference type="AlphaFoldDB" id="R4WE63"/>
<evidence type="ECO:0000313" key="5">
    <source>
        <dbReference type="EMBL" id="BAN21354.1"/>
    </source>
</evidence>
<dbReference type="InterPro" id="IPR006357">
    <property type="entry name" value="HAD-SF_hydro_IIA"/>
</dbReference>
<organism evidence="5">
    <name type="scientific">Riptortus pedestris</name>
    <name type="common">Bean bug</name>
    <dbReference type="NCBI Taxonomy" id="329032"/>
    <lineage>
        <taxon>Eukaryota</taxon>
        <taxon>Metazoa</taxon>
        <taxon>Ecdysozoa</taxon>
        <taxon>Arthropoda</taxon>
        <taxon>Hexapoda</taxon>
        <taxon>Insecta</taxon>
        <taxon>Pterygota</taxon>
        <taxon>Neoptera</taxon>
        <taxon>Paraneoptera</taxon>
        <taxon>Hemiptera</taxon>
        <taxon>Heteroptera</taxon>
        <taxon>Panheteroptera</taxon>
        <taxon>Pentatomomorpha</taxon>
        <taxon>Coreoidea</taxon>
        <taxon>Alydidae</taxon>
        <taxon>Riptortus</taxon>
    </lineage>
</organism>
<reference evidence="5" key="1">
    <citation type="journal article" date="2013" name="PLoS ONE">
        <title>Gene expression in gut symbiotic organ of stinkbug affected by extracellular bacterial symbiont.</title>
        <authorList>
            <person name="Futahashi R."/>
            <person name="Tanaka K."/>
            <person name="Tanahashi M."/>
            <person name="Nikoh N."/>
            <person name="Kikuchi Y."/>
            <person name="Lee B.L."/>
            <person name="Fukatsu T."/>
        </authorList>
    </citation>
    <scope>NUCLEOTIDE SEQUENCE</scope>
    <source>
        <tissue evidence="5">Midgut</tissue>
    </source>
</reference>
<name>R4WE63_RIPPE</name>
<dbReference type="EMBL" id="AK418139">
    <property type="protein sequence ID" value="BAN21354.1"/>
    <property type="molecule type" value="mRNA"/>
</dbReference>
<evidence type="ECO:0000256" key="2">
    <source>
        <dbReference type="PIRSR" id="PIRSR000915-1"/>
    </source>
</evidence>
<dbReference type="Gene3D" id="3.40.50.1000">
    <property type="entry name" value="HAD superfamily/HAD-like"/>
    <property type="match status" value="2"/>
</dbReference>
<feature type="binding site" evidence="3">
    <location>
        <position position="222"/>
    </location>
    <ligand>
        <name>substrate</name>
    </ligand>
</feature>
<feature type="binding site" evidence="4">
    <location>
        <position position="31"/>
    </location>
    <ligand>
        <name>Mg(2+)</name>
        <dbReference type="ChEBI" id="CHEBI:18420"/>
    </ligand>
</feature>